<protein>
    <submittedName>
        <fullName evidence="3">GNAT family N-acetyltransferase</fullName>
    </submittedName>
</protein>
<organism evidence="3">
    <name type="scientific">Clostridium perfringens</name>
    <dbReference type="NCBI Taxonomy" id="1502"/>
    <lineage>
        <taxon>Bacteria</taxon>
        <taxon>Bacillati</taxon>
        <taxon>Bacillota</taxon>
        <taxon>Clostridia</taxon>
        <taxon>Eubacteriales</taxon>
        <taxon>Clostridiaceae</taxon>
        <taxon>Clostridium</taxon>
    </lineage>
</organism>
<gene>
    <name evidence="3" type="ORF">G6Z02_11935</name>
</gene>
<comment type="caution">
    <text evidence="3">The sequence shown here is derived from an EMBL/GenBank/DDBJ whole genome shotgun (WGS) entry which is preliminary data.</text>
</comment>
<dbReference type="SUPFAM" id="SSF55729">
    <property type="entry name" value="Acyl-CoA N-acyltransferases (Nat)"/>
    <property type="match status" value="1"/>
</dbReference>
<dbReference type="CDD" id="cd04301">
    <property type="entry name" value="NAT_SF"/>
    <property type="match status" value="1"/>
</dbReference>
<sequence>MNNFKFAYATTNDINDIITLMKNEFPKFTLEKSIYGTNKINQYLKLSITEKYSNKKRIVCKSRNRIIGYIEGICNKDKFHINYIAVDSEFRRKNIGKRLIENIIKSLDKGINKISIHVYKHNFNALNWYLKLGFKIINEKNIFEITTDSTIENSCKDIFILNYPQFKIEYENFEFSYLKIQFKSEEFLIGVLGARYFRVNNVELLNNSKIIGFLNSIDSNRKIIISSEYKFNFNENISEVKFIGKNYYLEIDKDSLIEKL</sequence>
<dbReference type="GO" id="GO:0016747">
    <property type="term" value="F:acyltransferase activity, transferring groups other than amino-acyl groups"/>
    <property type="evidence" value="ECO:0007669"/>
    <property type="project" value="InterPro"/>
</dbReference>
<dbReference type="RefSeq" id="WP_087413873.1">
    <property type="nucleotide sequence ID" value="NZ_CBCSCV010000012.1"/>
</dbReference>
<dbReference type="PANTHER" id="PTHR42919">
    <property type="entry name" value="N-ALPHA-ACETYLTRANSFERASE"/>
    <property type="match status" value="1"/>
</dbReference>
<keyword evidence="2" id="KW-0012">Acyltransferase</keyword>
<evidence type="ECO:0000313" key="3">
    <source>
        <dbReference type="EMBL" id="NGT90900.1"/>
    </source>
</evidence>
<dbReference type="InterPro" id="IPR000182">
    <property type="entry name" value="GNAT_dom"/>
</dbReference>
<dbReference type="PROSITE" id="PS51186">
    <property type="entry name" value="GNAT"/>
    <property type="match status" value="1"/>
</dbReference>
<dbReference type="Pfam" id="PF00583">
    <property type="entry name" value="Acetyltransf_1"/>
    <property type="match status" value="1"/>
</dbReference>
<dbReference type="Gene3D" id="3.40.630.30">
    <property type="match status" value="1"/>
</dbReference>
<accession>A0A6G4ZEF4</accession>
<dbReference type="AlphaFoldDB" id="A0A6G4ZEF4"/>
<dbReference type="InterPro" id="IPR016181">
    <property type="entry name" value="Acyl_CoA_acyltransferase"/>
</dbReference>
<name>A0A6G4ZEF4_CLOPF</name>
<dbReference type="EMBL" id="JAALNF010000006">
    <property type="protein sequence ID" value="NGT90900.1"/>
    <property type="molecule type" value="Genomic_DNA"/>
</dbReference>
<dbReference type="InterPro" id="IPR051556">
    <property type="entry name" value="N-term/lysine_N-AcTrnsfr"/>
</dbReference>
<reference evidence="3" key="1">
    <citation type="submission" date="2020-02" db="EMBL/GenBank/DDBJ databases">
        <title>Genomic Insights into the Phylogeny and Genetic Plasticity of the Human and Animal Enteric Pathogen Clostridium perfringens.</title>
        <authorList>
            <person name="Feng Y."/>
            <person name="Hu Y."/>
        </authorList>
    </citation>
    <scope>NUCLEOTIDE SEQUENCE</scope>
    <source>
        <strain evidence="3">CP-08</strain>
    </source>
</reference>
<proteinExistence type="predicted"/>
<keyword evidence="1 3" id="KW-0808">Transferase</keyword>
<evidence type="ECO:0000256" key="1">
    <source>
        <dbReference type="ARBA" id="ARBA00022679"/>
    </source>
</evidence>
<dbReference type="PANTHER" id="PTHR42919:SF8">
    <property type="entry name" value="N-ALPHA-ACETYLTRANSFERASE 50"/>
    <property type="match status" value="1"/>
</dbReference>
<evidence type="ECO:0000256" key="2">
    <source>
        <dbReference type="ARBA" id="ARBA00023315"/>
    </source>
</evidence>